<gene>
    <name evidence="5" type="ORF">SAMN05192589_106168</name>
</gene>
<evidence type="ECO:0000313" key="5">
    <source>
        <dbReference type="EMBL" id="SDD44834.1"/>
    </source>
</evidence>
<dbReference type="GO" id="GO:0003677">
    <property type="term" value="F:DNA binding"/>
    <property type="evidence" value="ECO:0007669"/>
    <property type="project" value="UniProtKB-KW"/>
</dbReference>
<dbReference type="RefSeq" id="WP_092743890.1">
    <property type="nucleotide sequence ID" value="NZ_FMZC01000006.1"/>
</dbReference>
<dbReference type="STRING" id="187868.SAMN05192589_106168"/>
<dbReference type="SUPFAM" id="SSF46894">
    <property type="entry name" value="C-terminal effector domain of the bipartite response regulators"/>
    <property type="match status" value="1"/>
</dbReference>
<organism evidence="5 6">
    <name type="scientific">Paracidovorax valerianellae</name>
    <dbReference type="NCBI Taxonomy" id="187868"/>
    <lineage>
        <taxon>Bacteria</taxon>
        <taxon>Pseudomonadati</taxon>
        <taxon>Pseudomonadota</taxon>
        <taxon>Betaproteobacteria</taxon>
        <taxon>Burkholderiales</taxon>
        <taxon>Comamonadaceae</taxon>
        <taxon>Paracidovorax</taxon>
    </lineage>
</organism>
<keyword evidence="6" id="KW-1185">Reference proteome</keyword>
<reference evidence="5 6" key="1">
    <citation type="submission" date="2016-10" db="EMBL/GenBank/DDBJ databases">
        <authorList>
            <person name="de Groot N.N."/>
        </authorList>
    </citation>
    <scope>NUCLEOTIDE SEQUENCE [LARGE SCALE GENOMIC DNA]</scope>
    <source>
        <strain evidence="5 6">DSM 16619</strain>
    </source>
</reference>
<dbReference type="Pfam" id="PF03472">
    <property type="entry name" value="Autoind_bind"/>
    <property type="match status" value="1"/>
</dbReference>
<sequence>MGLHTWQREISERFLSETCKQRIFKKISSAAMDLGFERCAYTLYIPVPVSRPQIYRVDDFPEEWRQRYSYAGYHQIDPCVAHCRKSERPVVWSDELFAPAPQLWREAQSFGLRVGWSQANQHSSGLRGVLTLVRSSVPLAEAELKASEPRMSYLASASYEAMGRAIKAIHGTDRKSFLTLREVEILKWTADGKTTGDIAQILEVSENTVKFHLKNATAKLQSPNKTAAVVKAAVLGWLH</sequence>
<keyword evidence="1" id="KW-0805">Transcription regulation</keyword>
<dbReference type="InterPro" id="IPR036388">
    <property type="entry name" value="WH-like_DNA-bd_sf"/>
</dbReference>
<evidence type="ECO:0000256" key="1">
    <source>
        <dbReference type="ARBA" id="ARBA00023015"/>
    </source>
</evidence>
<dbReference type="InterPro" id="IPR005143">
    <property type="entry name" value="TF_LuxR_autoind-bd_dom"/>
</dbReference>
<dbReference type="PANTHER" id="PTHR44688">
    <property type="entry name" value="DNA-BINDING TRANSCRIPTIONAL ACTIVATOR DEVR_DOSR"/>
    <property type="match status" value="1"/>
</dbReference>
<dbReference type="Gene3D" id="1.10.10.10">
    <property type="entry name" value="Winged helix-like DNA-binding domain superfamily/Winged helix DNA-binding domain"/>
    <property type="match status" value="1"/>
</dbReference>
<dbReference type="SMART" id="SM00421">
    <property type="entry name" value="HTH_LUXR"/>
    <property type="match status" value="1"/>
</dbReference>
<dbReference type="AlphaFoldDB" id="A0A1G6UUB5"/>
<dbReference type="InterPro" id="IPR016032">
    <property type="entry name" value="Sig_transdc_resp-reg_C-effctor"/>
</dbReference>
<dbReference type="PANTHER" id="PTHR44688:SF25">
    <property type="entry name" value="HTH LUXR-TYPE DOMAIN-CONTAINING PROTEIN"/>
    <property type="match status" value="1"/>
</dbReference>
<dbReference type="GO" id="GO:0006355">
    <property type="term" value="P:regulation of DNA-templated transcription"/>
    <property type="evidence" value="ECO:0007669"/>
    <property type="project" value="InterPro"/>
</dbReference>
<dbReference type="OrthoDB" id="9774661at2"/>
<dbReference type="Pfam" id="PF00196">
    <property type="entry name" value="GerE"/>
    <property type="match status" value="1"/>
</dbReference>
<dbReference type="InterPro" id="IPR000792">
    <property type="entry name" value="Tscrpt_reg_LuxR_C"/>
</dbReference>
<feature type="domain" description="HTH luxR-type" evidence="4">
    <location>
        <begin position="171"/>
        <end position="236"/>
    </location>
</feature>
<dbReference type="SUPFAM" id="SSF75516">
    <property type="entry name" value="Pheromone-binding domain of LuxR-like quorum-sensing transcription factors"/>
    <property type="match status" value="1"/>
</dbReference>
<dbReference type="PROSITE" id="PS50043">
    <property type="entry name" value="HTH_LUXR_2"/>
    <property type="match status" value="1"/>
</dbReference>
<dbReference type="EMBL" id="FMZC01000006">
    <property type="protein sequence ID" value="SDD44834.1"/>
    <property type="molecule type" value="Genomic_DNA"/>
</dbReference>
<proteinExistence type="predicted"/>
<accession>A0A1G6UUB5</accession>
<dbReference type="PROSITE" id="PS00622">
    <property type="entry name" value="HTH_LUXR_1"/>
    <property type="match status" value="1"/>
</dbReference>
<dbReference type="Proteomes" id="UP000198781">
    <property type="component" value="Unassembled WGS sequence"/>
</dbReference>
<name>A0A1G6UUB5_9BURK</name>
<dbReference type="CDD" id="cd06170">
    <property type="entry name" value="LuxR_C_like"/>
    <property type="match status" value="1"/>
</dbReference>
<dbReference type="InterPro" id="IPR036693">
    <property type="entry name" value="TF_LuxR_autoind-bd_dom_sf"/>
</dbReference>
<protein>
    <submittedName>
        <fullName evidence="5">LuxR family transcriptional regulator</fullName>
    </submittedName>
</protein>
<keyword evidence="3" id="KW-0804">Transcription</keyword>
<keyword evidence="2" id="KW-0238">DNA-binding</keyword>
<evidence type="ECO:0000313" key="6">
    <source>
        <dbReference type="Proteomes" id="UP000198781"/>
    </source>
</evidence>
<dbReference type="Gene3D" id="3.30.450.80">
    <property type="entry name" value="Transcription factor LuxR-like, autoinducer-binding domain"/>
    <property type="match status" value="1"/>
</dbReference>
<evidence type="ECO:0000256" key="3">
    <source>
        <dbReference type="ARBA" id="ARBA00023163"/>
    </source>
</evidence>
<dbReference type="PRINTS" id="PR00038">
    <property type="entry name" value="HTHLUXR"/>
</dbReference>
<evidence type="ECO:0000259" key="4">
    <source>
        <dbReference type="PROSITE" id="PS50043"/>
    </source>
</evidence>
<evidence type="ECO:0000256" key="2">
    <source>
        <dbReference type="ARBA" id="ARBA00023125"/>
    </source>
</evidence>